<dbReference type="InterPro" id="IPR036420">
    <property type="entry name" value="BRCT_dom_sf"/>
</dbReference>
<dbReference type="SUPFAM" id="SSF52113">
    <property type="entry name" value="BRCT domain"/>
    <property type="match status" value="1"/>
</dbReference>
<dbReference type="GO" id="GO:0004527">
    <property type="term" value="F:exonuclease activity"/>
    <property type="evidence" value="ECO:0007669"/>
    <property type="project" value="UniProtKB-KW"/>
</dbReference>
<dbReference type="InterPro" id="IPR012337">
    <property type="entry name" value="RNaseH-like_sf"/>
</dbReference>
<evidence type="ECO:0000313" key="5">
    <source>
        <dbReference type="EMBL" id="MFC5056746.1"/>
    </source>
</evidence>
<dbReference type="RefSeq" id="WP_344034488.1">
    <property type="nucleotide sequence ID" value="NZ_BAAAKE010000001.1"/>
</dbReference>
<evidence type="ECO:0000256" key="1">
    <source>
        <dbReference type="ARBA" id="ARBA00022722"/>
    </source>
</evidence>
<reference evidence="6" key="1">
    <citation type="journal article" date="2019" name="Int. J. Syst. Evol. Microbiol.">
        <title>The Global Catalogue of Microorganisms (GCM) 10K type strain sequencing project: providing services to taxonomists for standard genome sequencing and annotation.</title>
        <authorList>
            <consortium name="The Broad Institute Genomics Platform"/>
            <consortium name="The Broad Institute Genome Sequencing Center for Infectious Disease"/>
            <person name="Wu L."/>
            <person name="Ma J."/>
        </authorList>
    </citation>
    <scope>NUCLEOTIDE SEQUENCE [LARGE SCALE GENOMIC DNA]</scope>
    <source>
        <strain evidence="6">KCTC 12848</strain>
    </source>
</reference>
<accession>A0ABV9Y2G5</accession>
<dbReference type="SMART" id="SM00479">
    <property type="entry name" value="EXOIII"/>
    <property type="match status" value="1"/>
</dbReference>
<evidence type="ECO:0000256" key="2">
    <source>
        <dbReference type="ARBA" id="ARBA00022801"/>
    </source>
</evidence>
<dbReference type="PANTHER" id="PTHR30231:SF4">
    <property type="entry name" value="PROTEIN NEN2"/>
    <property type="match status" value="1"/>
</dbReference>
<dbReference type="Pfam" id="PF00929">
    <property type="entry name" value="RNase_T"/>
    <property type="match status" value="1"/>
</dbReference>
<evidence type="ECO:0000259" key="4">
    <source>
        <dbReference type="SMART" id="SM00479"/>
    </source>
</evidence>
<dbReference type="SUPFAM" id="SSF53098">
    <property type="entry name" value="Ribonuclease H-like"/>
    <property type="match status" value="1"/>
</dbReference>
<comment type="caution">
    <text evidence="5">The sequence shown here is derived from an EMBL/GenBank/DDBJ whole genome shotgun (WGS) entry which is preliminary data.</text>
</comment>
<keyword evidence="2" id="KW-0378">Hydrolase</keyword>
<dbReference type="Gene3D" id="3.40.50.10190">
    <property type="entry name" value="BRCT domain"/>
    <property type="match status" value="1"/>
</dbReference>
<dbReference type="InterPro" id="IPR013520">
    <property type="entry name" value="Ribonucl_H"/>
</dbReference>
<feature type="domain" description="Exonuclease" evidence="4">
    <location>
        <begin position="3"/>
        <end position="168"/>
    </location>
</feature>
<protein>
    <submittedName>
        <fullName evidence="5">Exonuclease domain-containing protein</fullName>
    </submittedName>
</protein>
<name>A0ABV9Y2G5_9PSEU</name>
<keyword evidence="6" id="KW-1185">Reference proteome</keyword>
<proteinExistence type="predicted"/>
<evidence type="ECO:0000256" key="3">
    <source>
        <dbReference type="ARBA" id="ARBA00022839"/>
    </source>
</evidence>
<organism evidence="5 6">
    <name type="scientific">Saccharothrix xinjiangensis</name>
    <dbReference type="NCBI Taxonomy" id="204798"/>
    <lineage>
        <taxon>Bacteria</taxon>
        <taxon>Bacillati</taxon>
        <taxon>Actinomycetota</taxon>
        <taxon>Actinomycetes</taxon>
        <taxon>Pseudonocardiales</taxon>
        <taxon>Pseudonocardiaceae</taxon>
        <taxon>Saccharothrix</taxon>
    </lineage>
</organism>
<dbReference type="PANTHER" id="PTHR30231">
    <property type="entry name" value="DNA POLYMERASE III SUBUNIT EPSILON"/>
    <property type="match status" value="1"/>
</dbReference>
<gene>
    <name evidence="5" type="ORF">ACFPFM_23745</name>
</gene>
<dbReference type="CDD" id="cd06127">
    <property type="entry name" value="DEDDh"/>
    <property type="match status" value="1"/>
</dbReference>
<keyword evidence="1" id="KW-0540">Nuclease</keyword>
<sequence length="297" mass="31377">MAEYAVVDVETTGFAARGSDRVVEVAVVQLDRDGRVTGEWCTLVNPGRDLGPQHVHRIRAADVWHAPPFAAVAGTLADRLADRVVVAHNLAFDARFLTAELHRAGVAAEVTGLCTMRLADRFLPDRAGRSLAACCAAAGVALDSAHSALHDARATALLFRHYLRFGAPAGTPFPRLGLVADAVEVRRGAALIAGTAGTAGVAGATGTAGVAPPRAEPVPLVRGDVVVFTGQMRSPREVWVDRACRAGLVSQGYVTRSTRVLVAADPCTLSSKARRARTYRVPIVSEEDFAAMLDRLD</sequence>
<dbReference type="Proteomes" id="UP001595833">
    <property type="component" value="Unassembled WGS sequence"/>
</dbReference>
<evidence type="ECO:0000313" key="6">
    <source>
        <dbReference type="Proteomes" id="UP001595833"/>
    </source>
</evidence>
<dbReference type="Gene3D" id="3.30.420.10">
    <property type="entry name" value="Ribonuclease H-like superfamily/Ribonuclease H"/>
    <property type="match status" value="1"/>
</dbReference>
<dbReference type="InterPro" id="IPR036397">
    <property type="entry name" value="RNaseH_sf"/>
</dbReference>
<keyword evidence="3 5" id="KW-0269">Exonuclease</keyword>
<dbReference type="EMBL" id="JBHSJB010000023">
    <property type="protein sequence ID" value="MFC5056746.1"/>
    <property type="molecule type" value="Genomic_DNA"/>
</dbReference>